<keyword evidence="2" id="KW-1185">Reference proteome</keyword>
<dbReference type="EMBL" id="BAABHJ010000034">
    <property type="protein sequence ID" value="GAA4616634.1"/>
    <property type="molecule type" value="Genomic_DNA"/>
</dbReference>
<name>A0ABP8TU94_9ACTN</name>
<evidence type="ECO:0000313" key="1">
    <source>
        <dbReference type="EMBL" id="GAA4616634.1"/>
    </source>
</evidence>
<accession>A0ABP8TU94</accession>
<gene>
    <name evidence="1" type="ORF">GCM10023195_74050</name>
</gene>
<organism evidence="1 2">
    <name type="scientific">Actinoallomurus liliacearum</name>
    <dbReference type="NCBI Taxonomy" id="1080073"/>
    <lineage>
        <taxon>Bacteria</taxon>
        <taxon>Bacillati</taxon>
        <taxon>Actinomycetota</taxon>
        <taxon>Actinomycetes</taxon>
        <taxon>Streptosporangiales</taxon>
        <taxon>Thermomonosporaceae</taxon>
        <taxon>Actinoallomurus</taxon>
    </lineage>
</organism>
<reference evidence="2" key="1">
    <citation type="journal article" date="2019" name="Int. J. Syst. Evol. Microbiol.">
        <title>The Global Catalogue of Microorganisms (GCM) 10K type strain sequencing project: providing services to taxonomists for standard genome sequencing and annotation.</title>
        <authorList>
            <consortium name="The Broad Institute Genomics Platform"/>
            <consortium name="The Broad Institute Genome Sequencing Center for Infectious Disease"/>
            <person name="Wu L."/>
            <person name="Ma J."/>
        </authorList>
    </citation>
    <scope>NUCLEOTIDE SEQUENCE [LARGE SCALE GENOMIC DNA]</scope>
    <source>
        <strain evidence="2">JCM 17938</strain>
    </source>
</reference>
<dbReference type="RefSeq" id="WP_345364932.1">
    <property type="nucleotide sequence ID" value="NZ_BAABHJ010000034.1"/>
</dbReference>
<dbReference type="Proteomes" id="UP001500212">
    <property type="component" value="Unassembled WGS sequence"/>
</dbReference>
<protein>
    <submittedName>
        <fullName evidence="1">Uncharacterized protein</fullName>
    </submittedName>
</protein>
<proteinExistence type="predicted"/>
<evidence type="ECO:0000313" key="2">
    <source>
        <dbReference type="Proteomes" id="UP001500212"/>
    </source>
</evidence>
<sequence length="287" mass="30841">MCVSTAASRFSGTILYGGQARHPEHGRVHVLGYQNTAVNLASGPNAMLLHVPATGMTPANFVDTGHCPRVLRDMVDALAPPTRGRVSIPEGCVAAAGGPPPVQVFDHDIYTVVLATDPTLIPQALEQVPEHRRIRPNPPLFDFYAARHPGHAIIVCCFDNTEARSANPLLMWYRPHSLRQFVLPALDCHTGGVPDLSAHVPTDHWVILGRENPPASWGVPVTYTADDGRTGHGRFPDRHGPAAPYLPSRVIGARFGSAMPNGDFTIPYTDVMRGDLGALRRTAAAAA</sequence>
<comment type="caution">
    <text evidence="1">The sequence shown here is derived from an EMBL/GenBank/DDBJ whole genome shotgun (WGS) entry which is preliminary data.</text>
</comment>